<protein>
    <submittedName>
        <fullName evidence="3">NUP-1 protein, putative</fullName>
    </submittedName>
</protein>
<evidence type="ECO:0000313" key="3">
    <source>
        <dbReference type="EMBL" id="CBH09492.1"/>
    </source>
</evidence>
<dbReference type="VEuPathDB" id="TriTrypDB:Tbg.972.2.2350"/>
<accession>C9ZJD3</accession>
<feature type="coiled-coil region" evidence="1">
    <location>
        <begin position="516"/>
        <end position="550"/>
    </location>
</feature>
<dbReference type="RefSeq" id="XP_011771797.1">
    <property type="nucleotide sequence ID" value="XM_011773495.1"/>
</dbReference>
<evidence type="ECO:0000313" key="4">
    <source>
        <dbReference type="Proteomes" id="UP000002316"/>
    </source>
</evidence>
<evidence type="ECO:0000256" key="2">
    <source>
        <dbReference type="SAM" id="MobiDB-lite"/>
    </source>
</evidence>
<reference evidence="4" key="1">
    <citation type="journal article" date="2010" name="PLoS Negl. Trop. Dis.">
        <title>The genome sequence of Trypanosoma brucei gambiense, causative agent of chronic human african trypanosomiasis.</title>
        <authorList>
            <person name="Jackson A.P."/>
            <person name="Sanders M."/>
            <person name="Berry A."/>
            <person name="McQuillan J."/>
            <person name="Aslett M.A."/>
            <person name="Quail M.A."/>
            <person name="Chukualim B."/>
            <person name="Capewell P."/>
            <person name="MacLeod A."/>
            <person name="Melville S.E."/>
            <person name="Gibson W."/>
            <person name="Barry J.D."/>
            <person name="Berriman M."/>
            <person name="Hertz-Fowler C."/>
        </authorList>
    </citation>
    <scope>NUCLEOTIDE SEQUENCE [LARGE SCALE GENOMIC DNA]</scope>
    <source>
        <strain evidence="4">MHOM/CI/86/DAL972</strain>
    </source>
</reference>
<organism evidence="3 4">
    <name type="scientific">Trypanosoma brucei gambiense (strain MHOM/CI/86/DAL972)</name>
    <dbReference type="NCBI Taxonomy" id="679716"/>
    <lineage>
        <taxon>Eukaryota</taxon>
        <taxon>Discoba</taxon>
        <taxon>Euglenozoa</taxon>
        <taxon>Kinetoplastea</taxon>
        <taxon>Metakinetoplastina</taxon>
        <taxon>Trypanosomatida</taxon>
        <taxon>Trypanosomatidae</taxon>
        <taxon>Trypanosoma</taxon>
    </lineage>
</organism>
<feature type="compositionally biased region" description="Basic and acidic residues" evidence="2">
    <location>
        <begin position="884"/>
        <end position="901"/>
    </location>
</feature>
<name>C9ZJD3_TRYB9</name>
<gene>
    <name evidence="3" type="ORF">TbgDal_II2350</name>
</gene>
<keyword evidence="1" id="KW-0175">Coiled coil</keyword>
<dbReference type="AlphaFoldDB" id="C9ZJD3"/>
<feature type="region of interest" description="Disordered" evidence="2">
    <location>
        <begin position="737"/>
        <end position="763"/>
    </location>
</feature>
<dbReference type="PANTHER" id="PTHR19327">
    <property type="entry name" value="GOLGIN"/>
    <property type="match status" value="1"/>
</dbReference>
<dbReference type="GeneID" id="23858632"/>
<feature type="coiled-coil region" evidence="1">
    <location>
        <begin position="774"/>
        <end position="850"/>
    </location>
</feature>
<feature type="coiled-coil region" evidence="1">
    <location>
        <begin position="321"/>
        <end position="355"/>
    </location>
</feature>
<feature type="coiled-coil region" evidence="1">
    <location>
        <begin position="100"/>
        <end position="141"/>
    </location>
</feature>
<feature type="coiled-coil region" evidence="1">
    <location>
        <begin position="177"/>
        <end position="211"/>
    </location>
</feature>
<feature type="coiled-coil region" evidence="1">
    <location>
        <begin position="388"/>
        <end position="443"/>
    </location>
</feature>
<feature type="coiled-coil region" evidence="1">
    <location>
        <begin position="33"/>
        <end position="67"/>
    </location>
</feature>
<sequence length="929" mass="104011">MSAERELHVTKLTQLEETVSRLESYGTAPEQTVAAFTTELQHTQQRLREAEEEIIQLTNKLNAAGVRVRTSQSEKDGNARATLVSDVAVRNADTDLGTQLASALVALERLAEEREAALEKATEMEERVSTLEEELRTAHSTTKKMSAERELHVTKLTQLEETVSRLESYGTAPEQTVAAFTTELQHTQQRLREAEEEIIQLTNKLNAAGVRVRTSQSEKDGNARATLVSDVAVRNADTDLGTQLASALVALERLAEEREAALEKATEMEERVSTLEEELRTAHSTTKKMSAERELHVTKLTQLEETVSRLESYGTAPEQTVAAFTTELQHTQQRLREAEEEIIQLTNKLNAAGVRVRTSQSEKDGNARATLVSDVAVRNADTDLGTQLASALVALERLAEEREAALEKATEMEERVSTLEEELRTTKEKLETSVEEISFLKDEVLVSNRLIVDSVSSLNGKVGDSDGAVGADVERLSRVVDELHAQVSATKRGFEEFYDRRSEGCVTELIVARRSVDRSNDARRRLEERNVRLEQDLERKCLEVVKLQKECQRLEQFVRVKDVRGAQSVLGVDSSVDVSSVGAEPVDLEAVDLAQFLQISSLHADLMLCRKTCRQLESNQEELLLSLEQNSSQSNAYLEDLDEIRQQLVEMRQQREELIAERRTLTERVDELGRERGEEVSRLKQQNNSLSVQLQASRNKLSALEASKREGELAARQQAEELAKAFSLMEAQVQTLREEVASTSGSPKRQSGSSRQKAVVEGDEARIRMSQARVTFLEKALQRKDEEVQRLQDELVQKDEQLDQYEQDAAKAAQDAENASRKTLQLESAVQKLQGDKKGLEDELRYAKTRVVTYGGRVSSEVAQHSSPPEQQIRGSPVLGAGRTTRERVSLSVESSHHSRITEQTQRQVRQVMDIRSTRKRSRSANAVS</sequence>
<feature type="compositionally biased region" description="Polar residues" evidence="2">
    <location>
        <begin position="861"/>
        <end position="874"/>
    </location>
</feature>
<dbReference type="KEGG" id="tbg:TbgDal_II2350"/>
<proteinExistence type="predicted"/>
<dbReference type="Proteomes" id="UP000002316">
    <property type="component" value="Chromosome 2"/>
</dbReference>
<dbReference type="EMBL" id="FN554965">
    <property type="protein sequence ID" value="CBH09492.1"/>
    <property type="molecule type" value="Genomic_DNA"/>
</dbReference>
<feature type="compositionally biased region" description="Polar residues" evidence="2">
    <location>
        <begin position="741"/>
        <end position="756"/>
    </location>
</feature>
<evidence type="ECO:0000256" key="1">
    <source>
        <dbReference type="SAM" id="Coils"/>
    </source>
</evidence>
<dbReference type="PANTHER" id="PTHR19327:SF0">
    <property type="entry name" value="GOLGIN SUBFAMILY A MEMBER 4"/>
    <property type="match status" value="1"/>
</dbReference>
<dbReference type="OrthoDB" id="251926at2759"/>
<feature type="coiled-coil region" evidence="1">
    <location>
        <begin position="244"/>
        <end position="285"/>
    </location>
</feature>
<feature type="region of interest" description="Disordered" evidence="2">
    <location>
        <begin position="860"/>
        <end position="929"/>
    </location>
</feature>